<dbReference type="STRING" id="43041.A0A182JRV5"/>
<reference evidence="3" key="1">
    <citation type="submission" date="2013-03" db="EMBL/GenBank/DDBJ databases">
        <title>The Genome Sequence of Anopheles christyi ACHKN1017.</title>
        <authorList>
            <consortium name="The Broad Institute Genomics Platform"/>
            <person name="Neafsey D.E."/>
            <person name="Besansky N."/>
            <person name="Walker B."/>
            <person name="Young S.K."/>
            <person name="Zeng Q."/>
            <person name="Gargeya S."/>
            <person name="Fitzgerald M."/>
            <person name="Haas B."/>
            <person name="Abouelleil A."/>
            <person name="Allen A.W."/>
            <person name="Alvarado L."/>
            <person name="Arachchi H.M."/>
            <person name="Berlin A.M."/>
            <person name="Chapman S.B."/>
            <person name="Gainer-Dewar J."/>
            <person name="Goldberg J."/>
            <person name="Griggs A."/>
            <person name="Gujja S."/>
            <person name="Hansen M."/>
            <person name="Howarth C."/>
            <person name="Imamovic A."/>
            <person name="Ireland A."/>
            <person name="Larimer J."/>
            <person name="McCowan C."/>
            <person name="Murphy C."/>
            <person name="Pearson M."/>
            <person name="Poon T.W."/>
            <person name="Priest M."/>
            <person name="Roberts A."/>
            <person name="Saif S."/>
            <person name="Shea T."/>
            <person name="Sisk P."/>
            <person name="Sykes S."/>
            <person name="Wortman J."/>
            <person name="Nusbaum C."/>
            <person name="Birren B."/>
        </authorList>
    </citation>
    <scope>NUCLEOTIDE SEQUENCE [LARGE SCALE GENOMIC DNA]</scope>
    <source>
        <strain evidence="3">ACHKN1017</strain>
    </source>
</reference>
<keyword evidence="3" id="KW-1185">Reference proteome</keyword>
<evidence type="ECO:0000313" key="3">
    <source>
        <dbReference type="Proteomes" id="UP000075881"/>
    </source>
</evidence>
<name>A0A182JRV5_9DIPT</name>
<accession>A0A182JRV5</accession>
<keyword evidence="1" id="KW-1133">Transmembrane helix</keyword>
<keyword evidence="1" id="KW-0812">Transmembrane</keyword>
<proteinExistence type="predicted"/>
<dbReference type="VEuPathDB" id="VectorBase:ACHR001237"/>
<organism evidence="2 3">
    <name type="scientific">Anopheles christyi</name>
    <dbReference type="NCBI Taxonomy" id="43041"/>
    <lineage>
        <taxon>Eukaryota</taxon>
        <taxon>Metazoa</taxon>
        <taxon>Ecdysozoa</taxon>
        <taxon>Arthropoda</taxon>
        <taxon>Hexapoda</taxon>
        <taxon>Insecta</taxon>
        <taxon>Pterygota</taxon>
        <taxon>Neoptera</taxon>
        <taxon>Endopterygota</taxon>
        <taxon>Diptera</taxon>
        <taxon>Nematocera</taxon>
        <taxon>Culicoidea</taxon>
        <taxon>Culicidae</taxon>
        <taxon>Anophelinae</taxon>
        <taxon>Anopheles</taxon>
    </lineage>
</organism>
<feature type="transmembrane region" description="Helical" evidence="1">
    <location>
        <begin position="125"/>
        <end position="149"/>
    </location>
</feature>
<dbReference type="Gene3D" id="1.10.287.70">
    <property type="match status" value="1"/>
</dbReference>
<evidence type="ECO:0000256" key="1">
    <source>
        <dbReference type="SAM" id="Phobius"/>
    </source>
</evidence>
<keyword evidence="1" id="KW-0472">Membrane</keyword>
<protein>
    <submittedName>
        <fullName evidence="2">Uncharacterized protein</fullName>
    </submittedName>
</protein>
<dbReference type="Proteomes" id="UP000075881">
    <property type="component" value="Unassembled WGS sequence"/>
</dbReference>
<dbReference type="AlphaFoldDB" id="A0A182JRV5"/>
<reference evidence="2" key="2">
    <citation type="submission" date="2020-05" db="UniProtKB">
        <authorList>
            <consortium name="EnsemblMetazoa"/>
        </authorList>
    </citation>
    <scope>IDENTIFICATION</scope>
    <source>
        <strain evidence="2">ACHKN1017</strain>
    </source>
</reference>
<evidence type="ECO:0000313" key="2">
    <source>
        <dbReference type="EnsemblMetazoa" id="ACHR001237-PA"/>
    </source>
</evidence>
<dbReference type="EnsemblMetazoa" id="ACHR001237-RA">
    <property type="protein sequence ID" value="ACHR001237-PA"/>
    <property type="gene ID" value="ACHR001237"/>
</dbReference>
<sequence length="165" mass="18881">MPPVYGAPQQPLQHTPAKYSPAHYFQQLHQQQQQMLQNPIYQPGVMPVTPGSPTRISLGADGTVGEQPDYTDYYSMYPAKAGEFMFKQFEGFRDFTVNTAKSGMGVGEKSVFWMYTKITKWSRKWFTHFFLFLILFLYSVAGAALFIAVEVEKPQRHLVEQADLI</sequence>